<sequence>MRISTITNWAYGITVILTALSAVAFIMSSRSAEDERRAVEEHLAFDSLTEQLEMGAEVSSDEARLYVMRGEQRHLDAFKADEEAERRHEAAAEQIAARDTSVVERNILEDIVKQAEALDAVEAAAVDAFQKGDRQAAQQMLFGPEHERLQTALLGSAAHLRDVTATRTGAALDDARRRSNQWSLVAKIMLSMTGLLFLAVLYFILRRRVAMPLVRMTGIVTRLAKQDYAVEVPDDHRRDEIGEMNEAIQIFRENGLERERLDAERRADQHTKDLILQMMHRLQACENQHELADVVARFAPQIFPGIAGSLYILNEEKSALAQAGTWLKPVNAQIAFPANACWALRRGRPHLSGTGDGDVSCQHVEGSGVATSCFPLTAQGDMIGLLYLEERHGQTPVLDNVRLYLELIAENIGLAVANLQFREKLTDLAIRDPLTALFNRRFLDDTLQRRGRDNGEEPLTCLMIDIDHFKRFNDQFGHDAGDMVMQYVGQILRSAVVDIGNAFRFGGEEFTVLLPDCSEEDGFEFAEKLRAQISGAALSHSGQIIGTVSVSIGVAVSPAEGAVDTLVSRADAALLDAKAKGRNKTVLASSLNGPPQETRRA</sequence>
<dbReference type="SUPFAM" id="SSF55073">
    <property type="entry name" value="Nucleotide cyclase"/>
    <property type="match status" value="1"/>
</dbReference>
<dbReference type="InterPro" id="IPR043128">
    <property type="entry name" value="Rev_trsase/Diguanyl_cyclase"/>
</dbReference>
<dbReference type="PANTHER" id="PTHR45138:SF9">
    <property type="entry name" value="DIGUANYLATE CYCLASE DGCM-RELATED"/>
    <property type="match status" value="1"/>
</dbReference>
<dbReference type="InterPro" id="IPR003018">
    <property type="entry name" value="GAF"/>
</dbReference>
<dbReference type="InterPro" id="IPR029016">
    <property type="entry name" value="GAF-like_dom_sf"/>
</dbReference>
<keyword evidence="3" id="KW-1133">Transmembrane helix</keyword>
<dbReference type="PROSITE" id="PS50885">
    <property type="entry name" value="HAMP"/>
    <property type="match status" value="1"/>
</dbReference>
<dbReference type="PROSITE" id="PS50887">
    <property type="entry name" value="GGDEF"/>
    <property type="match status" value="1"/>
</dbReference>
<evidence type="ECO:0000256" key="2">
    <source>
        <dbReference type="ARBA" id="ARBA00034247"/>
    </source>
</evidence>
<accession>A0ABR9IV40</accession>
<dbReference type="InterPro" id="IPR050469">
    <property type="entry name" value="Diguanylate_Cyclase"/>
</dbReference>
<comment type="catalytic activity">
    <reaction evidence="2">
        <text>2 GTP = 3',3'-c-di-GMP + 2 diphosphate</text>
        <dbReference type="Rhea" id="RHEA:24898"/>
        <dbReference type="ChEBI" id="CHEBI:33019"/>
        <dbReference type="ChEBI" id="CHEBI:37565"/>
        <dbReference type="ChEBI" id="CHEBI:58805"/>
        <dbReference type="EC" id="2.7.7.65"/>
    </reaction>
</comment>
<name>A0ABR9IV40_RHIVS</name>
<evidence type="ECO:0000256" key="1">
    <source>
        <dbReference type="ARBA" id="ARBA00012528"/>
    </source>
</evidence>
<feature type="domain" description="GGDEF" evidence="5">
    <location>
        <begin position="457"/>
        <end position="590"/>
    </location>
</feature>
<dbReference type="Proteomes" id="UP000620262">
    <property type="component" value="Unassembled WGS sequence"/>
</dbReference>
<dbReference type="PANTHER" id="PTHR45138">
    <property type="entry name" value="REGULATORY COMPONENTS OF SENSORY TRANSDUCTION SYSTEM"/>
    <property type="match status" value="1"/>
</dbReference>
<feature type="transmembrane region" description="Helical" evidence="3">
    <location>
        <begin position="184"/>
        <end position="205"/>
    </location>
</feature>
<dbReference type="CDD" id="cd06225">
    <property type="entry name" value="HAMP"/>
    <property type="match status" value="1"/>
</dbReference>
<dbReference type="Pfam" id="PF01590">
    <property type="entry name" value="GAF"/>
    <property type="match status" value="1"/>
</dbReference>
<evidence type="ECO:0000256" key="3">
    <source>
        <dbReference type="SAM" id="Phobius"/>
    </source>
</evidence>
<dbReference type="Gene3D" id="6.10.340.10">
    <property type="match status" value="1"/>
</dbReference>
<organism evidence="6 7">
    <name type="scientific">Rhizobium viscosum</name>
    <name type="common">Arthrobacter viscosus</name>
    <dbReference type="NCBI Taxonomy" id="1673"/>
    <lineage>
        <taxon>Bacteria</taxon>
        <taxon>Pseudomonadati</taxon>
        <taxon>Pseudomonadota</taxon>
        <taxon>Alphaproteobacteria</taxon>
        <taxon>Hyphomicrobiales</taxon>
        <taxon>Rhizobiaceae</taxon>
        <taxon>Rhizobium/Agrobacterium group</taxon>
        <taxon>Rhizobium</taxon>
    </lineage>
</organism>
<gene>
    <name evidence="6" type="ORF">H4W29_004317</name>
</gene>
<dbReference type="Pfam" id="PF00990">
    <property type="entry name" value="GGDEF"/>
    <property type="match status" value="1"/>
</dbReference>
<keyword evidence="3" id="KW-0812">Transmembrane</keyword>
<feature type="transmembrane region" description="Helical" evidence="3">
    <location>
        <begin position="6"/>
        <end position="27"/>
    </location>
</feature>
<dbReference type="EMBL" id="JADBEC010000002">
    <property type="protein sequence ID" value="MBE1507072.1"/>
    <property type="molecule type" value="Genomic_DNA"/>
</dbReference>
<dbReference type="Gene3D" id="3.30.70.270">
    <property type="match status" value="1"/>
</dbReference>
<keyword evidence="3" id="KW-0472">Membrane</keyword>
<feature type="domain" description="HAMP" evidence="4">
    <location>
        <begin position="207"/>
        <end position="260"/>
    </location>
</feature>
<dbReference type="InterPro" id="IPR003660">
    <property type="entry name" value="HAMP_dom"/>
</dbReference>
<dbReference type="NCBIfam" id="TIGR00254">
    <property type="entry name" value="GGDEF"/>
    <property type="match status" value="1"/>
</dbReference>
<evidence type="ECO:0000313" key="7">
    <source>
        <dbReference type="Proteomes" id="UP000620262"/>
    </source>
</evidence>
<dbReference type="Pfam" id="PF00672">
    <property type="entry name" value="HAMP"/>
    <property type="match status" value="1"/>
</dbReference>
<dbReference type="CDD" id="cd01949">
    <property type="entry name" value="GGDEF"/>
    <property type="match status" value="1"/>
</dbReference>
<evidence type="ECO:0000259" key="4">
    <source>
        <dbReference type="PROSITE" id="PS50885"/>
    </source>
</evidence>
<dbReference type="EC" id="2.7.7.65" evidence="1"/>
<comment type="caution">
    <text evidence="6">The sequence shown here is derived from an EMBL/GenBank/DDBJ whole genome shotgun (WGS) entry which is preliminary data.</text>
</comment>
<reference evidence="6 7" key="1">
    <citation type="submission" date="2020-10" db="EMBL/GenBank/DDBJ databases">
        <title>Sequencing the genomes of 1000 actinobacteria strains.</title>
        <authorList>
            <person name="Klenk H.-P."/>
        </authorList>
    </citation>
    <scope>NUCLEOTIDE SEQUENCE [LARGE SCALE GENOMIC DNA]</scope>
    <source>
        <strain evidence="6 7">DSM 7307</strain>
    </source>
</reference>
<dbReference type="SMART" id="SM00267">
    <property type="entry name" value="GGDEF"/>
    <property type="match status" value="1"/>
</dbReference>
<dbReference type="SMART" id="SM00065">
    <property type="entry name" value="GAF"/>
    <property type="match status" value="1"/>
</dbReference>
<dbReference type="SUPFAM" id="SSF158472">
    <property type="entry name" value="HAMP domain-like"/>
    <property type="match status" value="1"/>
</dbReference>
<keyword evidence="7" id="KW-1185">Reference proteome</keyword>
<dbReference type="Gene3D" id="3.30.450.40">
    <property type="match status" value="1"/>
</dbReference>
<dbReference type="InterPro" id="IPR000160">
    <property type="entry name" value="GGDEF_dom"/>
</dbReference>
<dbReference type="SUPFAM" id="SSF55781">
    <property type="entry name" value="GAF domain-like"/>
    <property type="match status" value="1"/>
</dbReference>
<dbReference type="SMART" id="SM00304">
    <property type="entry name" value="HAMP"/>
    <property type="match status" value="1"/>
</dbReference>
<dbReference type="InterPro" id="IPR029787">
    <property type="entry name" value="Nucleotide_cyclase"/>
</dbReference>
<protein>
    <recommendedName>
        <fullName evidence="1">diguanylate cyclase</fullName>
        <ecNumber evidence="1">2.7.7.65</ecNumber>
    </recommendedName>
</protein>
<evidence type="ECO:0000259" key="5">
    <source>
        <dbReference type="PROSITE" id="PS50887"/>
    </source>
</evidence>
<dbReference type="RefSeq" id="WP_192730864.1">
    <property type="nucleotide sequence ID" value="NZ_BAAAVL010000004.1"/>
</dbReference>
<evidence type="ECO:0000313" key="6">
    <source>
        <dbReference type="EMBL" id="MBE1507072.1"/>
    </source>
</evidence>
<proteinExistence type="predicted"/>